<organism evidence="2 3">
    <name type="scientific">Thiothrix nivea (strain ATCC 35100 / DSM 5205 / JP2)</name>
    <dbReference type="NCBI Taxonomy" id="870187"/>
    <lineage>
        <taxon>Bacteria</taxon>
        <taxon>Pseudomonadati</taxon>
        <taxon>Pseudomonadota</taxon>
        <taxon>Gammaproteobacteria</taxon>
        <taxon>Thiotrichales</taxon>
        <taxon>Thiotrichaceae</taxon>
        <taxon>Thiothrix</taxon>
    </lineage>
</organism>
<dbReference type="Proteomes" id="UP000005317">
    <property type="component" value="Unassembled WGS sequence"/>
</dbReference>
<reference evidence="3" key="1">
    <citation type="journal article" date="2011" name="Stand. Genomic Sci.">
        <title>Genome sequence of the filamentous, gliding Thiothrix nivea neotype strain (JP2(T)).</title>
        <authorList>
            <person name="Lapidus A."/>
            <person name="Nolan M."/>
            <person name="Lucas S."/>
            <person name="Glavina Del Rio T."/>
            <person name="Tice H."/>
            <person name="Cheng J.F."/>
            <person name="Tapia R."/>
            <person name="Han C."/>
            <person name="Goodwin L."/>
            <person name="Pitluck S."/>
            <person name="Liolios K."/>
            <person name="Pagani I."/>
            <person name="Ivanova N."/>
            <person name="Huntemann M."/>
            <person name="Mavromatis K."/>
            <person name="Mikhailova N."/>
            <person name="Pati A."/>
            <person name="Chen A."/>
            <person name="Palaniappan K."/>
            <person name="Land M."/>
            <person name="Brambilla E.M."/>
            <person name="Rohde M."/>
            <person name="Abt B."/>
            <person name="Verbarg S."/>
            <person name="Goker M."/>
            <person name="Bristow J."/>
            <person name="Eisen J.A."/>
            <person name="Markowitz V."/>
            <person name="Hugenholtz P."/>
            <person name="Kyrpides N.C."/>
            <person name="Klenk H.P."/>
            <person name="Woyke T."/>
        </authorList>
    </citation>
    <scope>NUCLEOTIDE SEQUENCE [LARGE SCALE GENOMIC DNA]</scope>
    <source>
        <strain evidence="3">ATCC 35100 / DSM 5205 / JP2</strain>
    </source>
</reference>
<proteinExistence type="predicted"/>
<dbReference type="OrthoDB" id="9796171at2"/>
<dbReference type="InterPro" id="IPR016181">
    <property type="entry name" value="Acyl_CoA_acyltransferase"/>
</dbReference>
<dbReference type="AlphaFoldDB" id="A0A656HD57"/>
<dbReference type="InterPro" id="IPR000182">
    <property type="entry name" value="GNAT_dom"/>
</dbReference>
<dbReference type="GO" id="GO:0016747">
    <property type="term" value="F:acyltransferase activity, transferring groups other than amino-acyl groups"/>
    <property type="evidence" value="ECO:0007669"/>
    <property type="project" value="InterPro"/>
</dbReference>
<evidence type="ECO:0000313" key="2">
    <source>
        <dbReference type="EMBL" id="EIJ34303.1"/>
    </source>
</evidence>
<evidence type="ECO:0000313" key="3">
    <source>
        <dbReference type="Proteomes" id="UP000005317"/>
    </source>
</evidence>
<evidence type="ECO:0000259" key="1">
    <source>
        <dbReference type="PROSITE" id="PS51186"/>
    </source>
</evidence>
<keyword evidence="2" id="KW-0808">Transferase</keyword>
<name>A0A656HD57_THINJ</name>
<sequence>MLFCHLNKLYPHAMTNIHFHWARLENLSGPQFHAIMLARQTVFIGEQHICCPDADDHDTHCWHLTALHDGKFAAYLRVVDPGEKYPEPSIGRVLTTQAHRRIGLGKHIMQVAIDKIAEIYPGQPIRISAQSHLQPFYAKLGFATVGDEYLEEGIPHIEMLRPSAR</sequence>
<dbReference type="Pfam" id="PF13673">
    <property type="entry name" value="Acetyltransf_10"/>
    <property type="match status" value="1"/>
</dbReference>
<dbReference type="Gene3D" id="3.40.630.30">
    <property type="match status" value="1"/>
</dbReference>
<dbReference type="CDD" id="cd04301">
    <property type="entry name" value="NAT_SF"/>
    <property type="match status" value="1"/>
</dbReference>
<gene>
    <name evidence="2" type="ORF">Thini_1721</name>
</gene>
<dbReference type="EMBL" id="JH651384">
    <property type="protein sequence ID" value="EIJ34303.1"/>
    <property type="molecule type" value="Genomic_DNA"/>
</dbReference>
<feature type="domain" description="N-acetyltransferase" evidence="1">
    <location>
        <begin position="22"/>
        <end position="164"/>
    </location>
</feature>
<dbReference type="SUPFAM" id="SSF55729">
    <property type="entry name" value="Acyl-CoA N-acyltransferases (Nat)"/>
    <property type="match status" value="1"/>
</dbReference>
<keyword evidence="3" id="KW-1185">Reference proteome</keyword>
<protein>
    <submittedName>
        <fullName evidence="2">GCN5-related N-acetyltransferase</fullName>
    </submittedName>
</protein>
<dbReference type="PROSITE" id="PS51186">
    <property type="entry name" value="GNAT"/>
    <property type="match status" value="1"/>
</dbReference>
<accession>A0A656HD57</accession>